<accession>A0A1V8PQA3</accession>
<proteinExistence type="predicted"/>
<keyword evidence="1" id="KW-0812">Transmembrane</keyword>
<comment type="caution">
    <text evidence="2">The sequence shown here is derived from an EMBL/GenBank/DDBJ whole genome shotgun (WGS) entry which is preliminary data.</text>
</comment>
<feature type="transmembrane region" description="Helical" evidence="1">
    <location>
        <begin position="59"/>
        <end position="77"/>
    </location>
</feature>
<dbReference type="EMBL" id="NAQA01000003">
    <property type="protein sequence ID" value="OQM50810.1"/>
    <property type="molecule type" value="Genomic_DNA"/>
</dbReference>
<gene>
    <name evidence="2" type="ORF">B5782_0757</name>
</gene>
<keyword evidence="1" id="KW-1133">Transmembrane helix</keyword>
<keyword evidence="1" id="KW-0472">Membrane</keyword>
<reference evidence="2 3" key="1">
    <citation type="submission" date="2017-03" db="EMBL/GenBank/DDBJ databases">
        <title>Maternal inheritance of bifidobacteria.</title>
        <authorList>
            <person name="Lugli G.A."/>
            <person name="Duranti S."/>
            <person name="Milani C."/>
            <person name="Mancabelli L."/>
        </authorList>
    </citation>
    <scope>NUCLEOTIDE SEQUENCE [LARGE SCALE GENOMIC DNA]</scope>
    <source>
        <strain evidence="2 3">1899B</strain>
    </source>
</reference>
<evidence type="ECO:0000313" key="3">
    <source>
        <dbReference type="Proteomes" id="UP000192666"/>
    </source>
</evidence>
<sequence>MDISTATTLASGLVGLIVPAFVQVFKKYILSGYIGLVFLAVPILFGTIVIAATGGFDGTYTWDIILAGVVGVVQTVCTRSSTKRSMGNLASRY</sequence>
<dbReference type="AlphaFoldDB" id="A0A1V8PQA3"/>
<evidence type="ECO:0000256" key="1">
    <source>
        <dbReference type="SAM" id="Phobius"/>
    </source>
</evidence>
<dbReference type="Proteomes" id="UP000192666">
    <property type="component" value="Unassembled WGS sequence"/>
</dbReference>
<feature type="transmembrane region" description="Helical" evidence="1">
    <location>
        <begin position="6"/>
        <end position="25"/>
    </location>
</feature>
<name>A0A1V8PQA3_9BIFI</name>
<dbReference type="RefSeq" id="WP_257616790.1">
    <property type="nucleotide sequence ID" value="NZ_NAQA01000003.1"/>
</dbReference>
<feature type="transmembrane region" description="Helical" evidence="1">
    <location>
        <begin position="32"/>
        <end position="53"/>
    </location>
</feature>
<organism evidence="2 3">
    <name type="scientific">Bifidobacterium catenulatum</name>
    <dbReference type="NCBI Taxonomy" id="1686"/>
    <lineage>
        <taxon>Bacteria</taxon>
        <taxon>Bacillati</taxon>
        <taxon>Actinomycetota</taxon>
        <taxon>Actinomycetes</taxon>
        <taxon>Bifidobacteriales</taxon>
        <taxon>Bifidobacteriaceae</taxon>
        <taxon>Bifidobacterium</taxon>
    </lineage>
</organism>
<evidence type="ECO:0000313" key="2">
    <source>
        <dbReference type="EMBL" id="OQM50810.1"/>
    </source>
</evidence>
<protein>
    <submittedName>
        <fullName evidence="2">Coat assembly protein Sec16</fullName>
    </submittedName>
</protein>